<feature type="compositionally biased region" description="Low complexity" evidence="1">
    <location>
        <begin position="173"/>
        <end position="221"/>
    </location>
</feature>
<keyword evidence="3" id="KW-1185">Reference proteome</keyword>
<evidence type="ECO:0000313" key="3">
    <source>
        <dbReference type="Proteomes" id="UP001162834"/>
    </source>
</evidence>
<feature type="compositionally biased region" description="Polar residues" evidence="1">
    <location>
        <begin position="51"/>
        <end position="60"/>
    </location>
</feature>
<dbReference type="EMBL" id="CP087164">
    <property type="protein sequence ID" value="UGS36116.1"/>
    <property type="molecule type" value="Genomic_DNA"/>
</dbReference>
<accession>A0A9E6XXA4</accession>
<feature type="compositionally biased region" description="Low complexity" evidence="1">
    <location>
        <begin position="231"/>
        <end position="251"/>
    </location>
</feature>
<gene>
    <name evidence="2" type="ORF">DSM104329_02516</name>
</gene>
<evidence type="ECO:0000313" key="2">
    <source>
        <dbReference type="EMBL" id="UGS36116.1"/>
    </source>
</evidence>
<dbReference type="KEGG" id="sbae:DSM104329_02516"/>
<dbReference type="Proteomes" id="UP001162834">
    <property type="component" value="Chromosome"/>
</dbReference>
<name>A0A9E6XXA4_9ACTN</name>
<dbReference type="AlphaFoldDB" id="A0A9E6XXA4"/>
<feature type="region of interest" description="Disordered" evidence="1">
    <location>
        <begin position="1"/>
        <end position="72"/>
    </location>
</feature>
<sequence length="270" mass="29039">MIQLKDPAFPRVFSHPAPPVGSRVETPRAGEPGRPSRRTRLAPQGRRANLSVETHPSQQERYPPSARRLGELEPLARIDQRDVDLEELRERQAARSCRCSRRCRRRPTRPACGACGVAGRRDRTLARPTGPQSGAPLSVGDASRRGPSPDSLVVTGLYRRRPPADVGGGAGGRACWSRRASRCSPARRSARAAPGTSGCPARAHAPISSSRSSASATSSRGSDPRRASRRGAPAWPAGSGTTATGPSSSSWYARTVWRITERSVQWSGAW</sequence>
<evidence type="ECO:0000256" key="1">
    <source>
        <dbReference type="SAM" id="MobiDB-lite"/>
    </source>
</evidence>
<protein>
    <submittedName>
        <fullName evidence="2">Uncharacterized protein</fullName>
    </submittedName>
</protein>
<organism evidence="2 3">
    <name type="scientific">Capillimicrobium parvum</name>
    <dbReference type="NCBI Taxonomy" id="2884022"/>
    <lineage>
        <taxon>Bacteria</taxon>
        <taxon>Bacillati</taxon>
        <taxon>Actinomycetota</taxon>
        <taxon>Thermoleophilia</taxon>
        <taxon>Solirubrobacterales</taxon>
        <taxon>Capillimicrobiaceae</taxon>
        <taxon>Capillimicrobium</taxon>
    </lineage>
</organism>
<reference evidence="2" key="1">
    <citation type="journal article" date="2022" name="Int. J. Syst. Evol. Microbiol.">
        <title>Pseudomonas aegrilactucae sp. nov. and Pseudomonas morbosilactucae sp. nov., pathogens causing bacterial rot of lettuce in Japan.</title>
        <authorList>
            <person name="Sawada H."/>
            <person name="Fujikawa T."/>
            <person name="Satou M."/>
        </authorList>
    </citation>
    <scope>NUCLEOTIDE SEQUENCE</scope>
    <source>
        <strain evidence="2">0166_1</strain>
    </source>
</reference>
<proteinExistence type="predicted"/>
<feature type="region of interest" description="Disordered" evidence="1">
    <location>
        <begin position="123"/>
        <end position="252"/>
    </location>
</feature>